<proteinExistence type="predicted"/>
<name>M3AWX1_PSEFD</name>
<dbReference type="KEGG" id="pfj:MYCFIDRAFT_211507"/>
<dbReference type="GeneID" id="19337425"/>
<dbReference type="Proteomes" id="UP000016932">
    <property type="component" value="Unassembled WGS sequence"/>
</dbReference>
<dbReference type="OrthoDB" id="2157530at2759"/>
<dbReference type="RefSeq" id="XP_007927465.1">
    <property type="nucleotide sequence ID" value="XM_007929274.1"/>
</dbReference>
<dbReference type="HOGENOM" id="CLU_1876322_0_0_1"/>
<evidence type="ECO:0000313" key="1">
    <source>
        <dbReference type="EMBL" id="EME81972.1"/>
    </source>
</evidence>
<dbReference type="Pfam" id="PF26639">
    <property type="entry name" value="Het-6_barrel"/>
    <property type="match status" value="1"/>
</dbReference>
<keyword evidence="2" id="KW-1185">Reference proteome</keyword>
<dbReference type="VEuPathDB" id="FungiDB:MYCFIDRAFT_211507"/>
<accession>M3AWX1</accession>
<gene>
    <name evidence="1" type="ORF">MYCFIDRAFT_211507</name>
</gene>
<protein>
    <submittedName>
        <fullName evidence="1">Uncharacterized protein</fullName>
    </submittedName>
</protein>
<dbReference type="AlphaFoldDB" id="M3AWX1"/>
<dbReference type="EMBL" id="KB446559">
    <property type="protein sequence ID" value="EME81972.1"/>
    <property type="molecule type" value="Genomic_DNA"/>
</dbReference>
<reference evidence="1 2" key="1">
    <citation type="journal article" date="2012" name="PLoS Pathog.">
        <title>Diverse lifestyles and strategies of plant pathogenesis encoded in the genomes of eighteen Dothideomycetes fungi.</title>
        <authorList>
            <person name="Ohm R.A."/>
            <person name="Feau N."/>
            <person name="Henrissat B."/>
            <person name="Schoch C.L."/>
            <person name="Horwitz B.A."/>
            <person name="Barry K.W."/>
            <person name="Condon B.J."/>
            <person name="Copeland A.C."/>
            <person name="Dhillon B."/>
            <person name="Glaser F."/>
            <person name="Hesse C.N."/>
            <person name="Kosti I."/>
            <person name="LaButti K."/>
            <person name="Lindquist E.A."/>
            <person name="Lucas S."/>
            <person name="Salamov A.A."/>
            <person name="Bradshaw R.E."/>
            <person name="Ciuffetti L."/>
            <person name="Hamelin R.C."/>
            <person name="Kema G.H.J."/>
            <person name="Lawrence C."/>
            <person name="Scott J.A."/>
            <person name="Spatafora J.W."/>
            <person name="Turgeon B.G."/>
            <person name="de Wit P.J.G.M."/>
            <person name="Zhong S."/>
            <person name="Goodwin S.B."/>
            <person name="Grigoriev I.V."/>
        </authorList>
    </citation>
    <scope>NUCLEOTIDE SEQUENCE [LARGE SCALE GENOMIC DNA]</scope>
    <source>
        <strain evidence="1 2">CIRAD86</strain>
    </source>
</reference>
<evidence type="ECO:0000313" key="2">
    <source>
        <dbReference type="Proteomes" id="UP000016932"/>
    </source>
</evidence>
<sequence>MEGGAFTPADRLAALSTIVDFFKADLSLPSDVQSSELGGDCTEDINWRGRPELLWMYLSEELETLRLFVSADGRLGLGHYDVEPGDRIVLFAGGNMPFLVRSVGGSNKIVSVCYLHGAMHGEVWPGEGGLEDLEIC</sequence>
<organism evidence="1 2">
    <name type="scientific">Pseudocercospora fijiensis (strain CIRAD86)</name>
    <name type="common">Black leaf streak disease fungus</name>
    <name type="synonym">Mycosphaerella fijiensis</name>
    <dbReference type="NCBI Taxonomy" id="383855"/>
    <lineage>
        <taxon>Eukaryota</taxon>
        <taxon>Fungi</taxon>
        <taxon>Dikarya</taxon>
        <taxon>Ascomycota</taxon>
        <taxon>Pezizomycotina</taxon>
        <taxon>Dothideomycetes</taxon>
        <taxon>Dothideomycetidae</taxon>
        <taxon>Mycosphaerellales</taxon>
        <taxon>Mycosphaerellaceae</taxon>
        <taxon>Pseudocercospora</taxon>
    </lineage>
</organism>